<name>A0A8K0GGV5_IGNLU</name>
<accession>A0A8K0GGV5</accession>
<evidence type="ECO:0008006" key="4">
    <source>
        <dbReference type="Google" id="ProtNLM"/>
    </source>
</evidence>
<evidence type="ECO:0000256" key="1">
    <source>
        <dbReference type="SAM" id="SignalP"/>
    </source>
</evidence>
<dbReference type="AlphaFoldDB" id="A0A8K0GGV5"/>
<keyword evidence="1" id="KW-0732">Signal</keyword>
<feature type="signal peptide" evidence="1">
    <location>
        <begin position="1"/>
        <end position="18"/>
    </location>
</feature>
<dbReference type="EMBL" id="VTPC01004048">
    <property type="protein sequence ID" value="KAF2897568.1"/>
    <property type="molecule type" value="Genomic_DNA"/>
</dbReference>
<dbReference type="OrthoDB" id="6737805at2759"/>
<dbReference type="Proteomes" id="UP000801492">
    <property type="component" value="Unassembled WGS sequence"/>
</dbReference>
<feature type="chain" id="PRO_5035463961" description="Pacifastin domain-containing protein" evidence="1">
    <location>
        <begin position="19"/>
        <end position="103"/>
    </location>
</feature>
<comment type="caution">
    <text evidence="2">The sequence shown here is derived from an EMBL/GenBank/DDBJ whole genome shotgun (WGS) entry which is preliminary data.</text>
</comment>
<gene>
    <name evidence="2" type="ORF">ILUMI_08603</name>
</gene>
<protein>
    <recommendedName>
        <fullName evidence="4">Pacifastin domain-containing protein</fullName>
    </recommendedName>
</protein>
<organism evidence="2 3">
    <name type="scientific">Ignelater luminosus</name>
    <name type="common">Cucubano</name>
    <name type="synonym">Pyrophorus luminosus</name>
    <dbReference type="NCBI Taxonomy" id="2038154"/>
    <lineage>
        <taxon>Eukaryota</taxon>
        <taxon>Metazoa</taxon>
        <taxon>Ecdysozoa</taxon>
        <taxon>Arthropoda</taxon>
        <taxon>Hexapoda</taxon>
        <taxon>Insecta</taxon>
        <taxon>Pterygota</taxon>
        <taxon>Neoptera</taxon>
        <taxon>Endopterygota</taxon>
        <taxon>Coleoptera</taxon>
        <taxon>Polyphaga</taxon>
        <taxon>Elateriformia</taxon>
        <taxon>Elateroidea</taxon>
        <taxon>Elateridae</taxon>
        <taxon>Agrypninae</taxon>
        <taxon>Pyrophorini</taxon>
        <taxon>Ignelater</taxon>
    </lineage>
</organism>
<reference evidence="2" key="1">
    <citation type="submission" date="2019-08" db="EMBL/GenBank/DDBJ databases">
        <title>The genome of the North American firefly Photinus pyralis.</title>
        <authorList>
            <consortium name="Photinus pyralis genome working group"/>
            <person name="Fallon T.R."/>
            <person name="Sander Lower S.E."/>
            <person name="Weng J.-K."/>
        </authorList>
    </citation>
    <scope>NUCLEOTIDE SEQUENCE</scope>
    <source>
        <strain evidence="2">TRF0915ILg1</strain>
        <tissue evidence="2">Whole body</tissue>
    </source>
</reference>
<evidence type="ECO:0000313" key="2">
    <source>
        <dbReference type="EMBL" id="KAF2897568.1"/>
    </source>
</evidence>
<sequence length="103" mass="11722">MIFVILLNFLFSRSIILASHPSPFLCKEGVIYIENNCNECECYGFDLICTLKDCESHLDPELKDCIVSNTWHVGCEQCWCIEDYPGGTICTTRCGEPVTRKSF</sequence>
<proteinExistence type="predicted"/>
<keyword evidence="3" id="KW-1185">Reference proteome</keyword>
<evidence type="ECO:0000313" key="3">
    <source>
        <dbReference type="Proteomes" id="UP000801492"/>
    </source>
</evidence>